<dbReference type="InterPro" id="IPR027417">
    <property type="entry name" value="P-loop_NTPase"/>
</dbReference>
<reference evidence="8" key="1">
    <citation type="submission" date="2021-01" db="EMBL/GenBank/DDBJ databases">
        <authorList>
            <person name="Kaushik A."/>
        </authorList>
    </citation>
    <scope>NUCLEOTIDE SEQUENCE</scope>
    <source>
        <strain evidence="8">AG2-2IIIB</strain>
    </source>
</reference>
<dbReference type="Gene3D" id="1.20.120.1900">
    <property type="entry name" value="Gamma-tubulin complex, C-terminal domain"/>
    <property type="match status" value="1"/>
</dbReference>
<feature type="region of interest" description="Disordered" evidence="6">
    <location>
        <begin position="816"/>
        <end position="839"/>
    </location>
</feature>
<feature type="region of interest" description="Disordered" evidence="6">
    <location>
        <begin position="1617"/>
        <end position="1819"/>
    </location>
</feature>
<protein>
    <recommendedName>
        <fullName evidence="7">C3H1-type domain-containing protein</fullName>
    </recommendedName>
</protein>
<dbReference type="EMBL" id="CAJMWT010001984">
    <property type="protein sequence ID" value="CAE6428154.1"/>
    <property type="molecule type" value="Genomic_DNA"/>
</dbReference>
<keyword evidence="4" id="KW-0206">Cytoskeleton</keyword>
<feature type="compositionally biased region" description="Low complexity" evidence="6">
    <location>
        <begin position="876"/>
        <end position="899"/>
    </location>
</feature>
<dbReference type="Pfam" id="PF07728">
    <property type="entry name" value="AAA_5"/>
    <property type="match status" value="1"/>
</dbReference>
<feature type="compositionally biased region" description="Low complexity" evidence="6">
    <location>
        <begin position="1038"/>
        <end position="1054"/>
    </location>
</feature>
<feature type="region of interest" description="Disordered" evidence="6">
    <location>
        <begin position="1212"/>
        <end position="1323"/>
    </location>
</feature>
<feature type="compositionally biased region" description="Polar residues" evidence="6">
    <location>
        <begin position="2705"/>
        <end position="2715"/>
    </location>
</feature>
<dbReference type="GO" id="GO:0000278">
    <property type="term" value="P:mitotic cell cycle"/>
    <property type="evidence" value="ECO:0007669"/>
    <property type="project" value="TreeGrafter"/>
</dbReference>
<feature type="region of interest" description="Disordered" evidence="6">
    <location>
        <begin position="1151"/>
        <end position="1172"/>
    </location>
</feature>
<feature type="compositionally biased region" description="Polar residues" evidence="6">
    <location>
        <begin position="1438"/>
        <end position="1455"/>
    </location>
</feature>
<feature type="region of interest" description="Disordered" evidence="6">
    <location>
        <begin position="3315"/>
        <end position="3405"/>
    </location>
</feature>
<accession>A0A8H2XLL8</accession>
<feature type="compositionally biased region" description="Basic and acidic residues" evidence="6">
    <location>
        <begin position="1810"/>
        <end position="1819"/>
    </location>
</feature>
<feature type="region of interest" description="Disordered" evidence="6">
    <location>
        <begin position="1941"/>
        <end position="1969"/>
    </location>
</feature>
<feature type="region of interest" description="Disordered" evidence="6">
    <location>
        <begin position="749"/>
        <end position="792"/>
    </location>
</feature>
<feature type="compositionally biased region" description="Basic residues" evidence="6">
    <location>
        <begin position="3346"/>
        <end position="3355"/>
    </location>
</feature>
<feature type="region of interest" description="Disordered" evidence="6">
    <location>
        <begin position="3065"/>
        <end position="3231"/>
    </location>
</feature>
<feature type="region of interest" description="Disordered" evidence="6">
    <location>
        <begin position="1586"/>
        <end position="1605"/>
    </location>
</feature>
<dbReference type="GO" id="GO:0051225">
    <property type="term" value="P:spindle assembly"/>
    <property type="evidence" value="ECO:0007669"/>
    <property type="project" value="TreeGrafter"/>
</dbReference>
<feature type="compositionally biased region" description="Low complexity" evidence="6">
    <location>
        <begin position="2292"/>
        <end position="2306"/>
    </location>
</feature>
<dbReference type="GO" id="GO:0005524">
    <property type="term" value="F:ATP binding"/>
    <property type="evidence" value="ECO:0007669"/>
    <property type="project" value="InterPro"/>
</dbReference>
<feature type="compositionally biased region" description="Basic and acidic residues" evidence="6">
    <location>
        <begin position="2929"/>
        <end position="2954"/>
    </location>
</feature>
<feature type="region of interest" description="Disordered" evidence="6">
    <location>
        <begin position="3634"/>
        <end position="3717"/>
    </location>
</feature>
<evidence type="ECO:0000256" key="3">
    <source>
        <dbReference type="ARBA" id="ARBA00022701"/>
    </source>
</evidence>
<dbReference type="GO" id="GO:0031122">
    <property type="term" value="P:cytoplasmic microtubule organization"/>
    <property type="evidence" value="ECO:0007669"/>
    <property type="project" value="TreeGrafter"/>
</dbReference>
<dbReference type="InterPro" id="IPR011704">
    <property type="entry name" value="ATPase_dyneun-rel_AAA"/>
</dbReference>
<feature type="region of interest" description="Disordered" evidence="6">
    <location>
        <begin position="3259"/>
        <end position="3284"/>
    </location>
</feature>
<keyword evidence="2" id="KW-0963">Cytoplasm</keyword>
<feature type="compositionally biased region" description="Polar residues" evidence="6">
    <location>
        <begin position="2840"/>
        <end position="2852"/>
    </location>
</feature>
<feature type="region of interest" description="Disordered" evidence="6">
    <location>
        <begin position="1348"/>
        <end position="1458"/>
    </location>
</feature>
<feature type="compositionally biased region" description="Pro residues" evidence="6">
    <location>
        <begin position="2734"/>
        <end position="2747"/>
    </location>
</feature>
<feature type="compositionally biased region" description="Basic and acidic residues" evidence="6">
    <location>
        <begin position="1011"/>
        <end position="1031"/>
    </location>
</feature>
<feature type="region of interest" description="Disordered" evidence="6">
    <location>
        <begin position="1836"/>
        <end position="1866"/>
    </location>
</feature>
<dbReference type="SMART" id="SM00382">
    <property type="entry name" value="AAA"/>
    <property type="match status" value="1"/>
</dbReference>
<feature type="compositionally biased region" description="Low complexity" evidence="6">
    <location>
        <begin position="3013"/>
        <end position="3022"/>
    </location>
</feature>
<feature type="compositionally biased region" description="Basic and acidic residues" evidence="6">
    <location>
        <begin position="1212"/>
        <end position="1222"/>
    </location>
</feature>
<feature type="region of interest" description="Disordered" evidence="6">
    <location>
        <begin position="1888"/>
        <end position="1916"/>
    </location>
</feature>
<feature type="compositionally biased region" description="Low complexity" evidence="6">
    <location>
        <begin position="2722"/>
        <end position="2733"/>
    </location>
</feature>
<dbReference type="GO" id="GO:0016887">
    <property type="term" value="F:ATP hydrolysis activity"/>
    <property type="evidence" value="ECO:0007669"/>
    <property type="project" value="InterPro"/>
</dbReference>
<dbReference type="GO" id="GO:0000922">
    <property type="term" value="C:spindle pole"/>
    <property type="evidence" value="ECO:0007669"/>
    <property type="project" value="InterPro"/>
</dbReference>
<comment type="caution">
    <text evidence="8">The sequence shown here is derived from an EMBL/GenBank/DDBJ whole genome shotgun (WGS) entry which is preliminary data.</text>
</comment>
<dbReference type="SUPFAM" id="SSF52540">
    <property type="entry name" value="P-loop containing nucleoside triphosphate hydrolases"/>
    <property type="match status" value="1"/>
</dbReference>
<dbReference type="GO" id="GO:0043015">
    <property type="term" value="F:gamma-tubulin binding"/>
    <property type="evidence" value="ECO:0007669"/>
    <property type="project" value="InterPro"/>
</dbReference>
<evidence type="ECO:0000259" key="7">
    <source>
        <dbReference type="PROSITE" id="PS50103"/>
    </source>
</evidence>
<proteinExistence type="predicted"/>
<feature type="domain" description="C3H1-type" evidence="7">
    <location>
        <begin position="648"/>
        <end position="675"/>
    </location>
</feature>
<feature type="compositionally biased region" description="Polar residues" evidence="6">
    <location>
        <begin position="2999"/>
        <end position="3012"/>
    </location>
</feature>
<feature type="compositionally biased region" description="Basic and acidic residues" evidence="6">
    <location>
        <begin position="1849"/>
        <end position="1866"/>
    </location>
</feature>
<feature type="compositionally biased region" description="Polar residues" evidence="6">
    <location>
        <begin position="2638"/>
        <end position="2647"/>
    </location>
</feature>
<dbReference type="Gene3D" id="3.40.50.300">
    <property type="entry name" value="P-loop containing nucleotide triphosphate hydrolases"/>
    <property type="match status" value="1"/>
</dbReference>
<feature type="compositionally biased region" description="Polar residues" evidence="6">
    <location>
        <begin position="3556"/>
        <end position="3597"/>
    </location>
</feature>
<keyword evidence="3" id="KW-0493">Microtubule</keyword>
<keyword evidence="5" id="KW-0479">Metal-binding</keyword>
<feature type="compositionally biased region" description="Low complexity" evidence="6">
    <location>
        <begin position="775"/>
        <end position="791"/>
    </location>
</feature>
<feature type="region of interest" description="Disordered" evidence="6">
    <location>
        <begin position="2195"/>
        <end position="2219"/>
    </location>
</feature>
<feature type="compositionally biased region" description="Basic and acidic residues" evidence="6">
    <location>
        <begin position="1421"/>
        <end position="1437"/>
    </location>
</feature>
<feature type="region of interest" description="Disordered" evidence="6">
    <location>
        <begin position="687"/>
        <end position="717"/>
    </location>
</feature>
<feature type="compositionally biased region" description="Polar residues" evidence="6">
    <location>
        <begin position="2348"/>
        <end position="2360"/>
    </location>
</feature>
<evidence type="ECO:0000313" key="8">
    <source>
        <dbReference type="EMBL" id="CAE6428154.1"/>
    </source>
</evidence>
<evidence type="ECO:0000256" key="2">
    <source>
        <dbReference type="ARBA" id="ARBA00022490"/>
    </source>
</evidence>
<feature type="compositionally biased region" description="Low complexity" evidence="6">
    <location>
        <begin position="1710"/>
        <end position="1728"/>
    </location>
</feature>
<evidence type="ECO:0000256" key="6">
    <source>
        <dbReference type="SAM" id="MobiDB-lite"/>
    </source>
</evidence>
<dbReference type="InterPro" id="IPR007259">
    <property type="entry name" value="GCP"/>
</dbReference>
<dbReference type="GO" id="GO:0051321">
    <property type="term" value="P:meiotic cell cycle"/>
    <property type="evidence" value="ECO:0007669"/>
    <property type="project" value="TreeGrafter"/>
</dbReference>
<feature type="compositionally biased region" description="Low complexity" evidence="6">
    <location>
        <begin position="2748"/>
        <end position="2759"/>
    </location>
</feature>
<feature type="compositionally biased region" description="Polar residues" evidence="6">
    <location>
        <begin position="2904"/>
        <end position="2914"/>
    </location>
</feature>
<feature type="compositionally biased region" description="Acidic residues" evidence="6">
    <location>
        <begin position="935"/>
        <end position="955"/>
    </location>
</feature>
<evidence type="ECO:0000313" key="9">
    <source>
        <dbReference type="Proteomes" id="UP000663843"/>
    </source>
</evidence>
<organism evidence="8 9">
    <name type="scientific">Rhizoctonia solani</name>
    <dbReference type="NCBI Taxonomy" id="456999"/>
    <lineage>
        <taxon>Eukaryota</taxon>
        <taxon>Fungi</taxon>
        <taxon>Dikarya</taxon>
        <taxon>Basidiomycota</taxon>
        <taxon>Agaricomycotina</taxon>
        <taxon>Agaricomycetes</taxon>
        <taxon>Cantharellales</taxon>
        <taxon>Ceratobasidiaceae</taxon>
        <taxon>Rhizoctonia</taxon>
    </lineage>
</organism>
<gene>
    <name evidence="8" type="ORF">RDB_LOCUS61125</name>
</gene>
<comment type="subcellular location">
    <subcellularLocation>
        <location evidence="1">Cytoplasm</location>
        <location evidence="1">Cytoskeleton</location>
    </subcellularLocation>
</comment>
<feature type="compositionally biased region" description="Polar residues" evidence="6">
    <location>
        <begin position="2488"/>
        <end position="2506"/>
    </location>
</feature>
<dbReference type="GO" id="GO:0007020">
    <property type="term" value="P:microtubule nucleation"/>
    <property type="evidence" value="ECO:0007669"/>
    <property type="project" value="InterPro"/>
</dbReference>
<dbReference type="Proteomes" id="UP000663843">
    <property type="component" value="Unassembled WGS sequence"/>
</dbReference>
<dbReference type="GO" id="GO:0051011">
    <property type="term" value="F:microtubule minus-end binding"/>
    <property type="evidence" value="ECO:0007669"/>
    <property type="project" value="TreeGrafter"/>
</dbReference>
<dbReference type="CDD" id="cd00009">
    <property type="entry name" value="AAA"/>
    <property type="match status" value="1"/>
</dbReference>
<feature type="region of interest" description="Disordered" evidence="6">
    <location>
        <begin position="3462"/>
        <end position="3622"/>
    </location>
</feature>
<sequence>MLAEVLLIMSGHASSLLEPDGTIAPAFAPLLHPGEQQVLKELATLASQYRKLKQSCPALSQQSQYMSSLCAALIEILTEYEDLVVETEARILKRDSELVANATVVPLSAVKATFSIWDVQFTALCLLIDQLEAGPPGLDGVRWPPGPLIDLLLQRARTGVQRVAHVTNRLALAVQRVWRSHLLAFLVHGILDAADPLDGRAVAVVGVGVPRQLAIVHARLVGRVLPQDRYAFDAAVERIKGNISEWLWSRVLTRADVIGAVECFANYFLLRNGEFALALLREIERLKTSRLSAKPTSRTSGGLIRDTDLSLAILRASLGTSAQNDPSLDSLRFTLVDGPLRPLLPPPSTSLVPNKSGAYSGLVLFDDLLLGARATLSHTLAWPLDLVLGQAELQAYGAMFAYLSALRRGHVMVLECWSNLSGSWRARKKWEGTYARKKAKGKGKASDLDTVDAEDEAKRNKLVKCAWGVVREMVWFLDTFWSLTCNIVNFMHNSGPNAVDPIPIDEARLRHAQQHARAHPRLLISDPVLRLNSVLRLPQAMEFISEQVTFHSHLEAFYEQLSLSPGQGVDGSTVAGNTSAYLRDLFRPRGKGGKGTRGEEDRRTVERLSLRLDFNAKFSEPHGYGYGKQQLGILQQGLNMSTPEPSWRVKRTPCPFYQSGRCIFKHKCNFIHDGDINMRRSEIRAHAPVYRRTPENSVDSFSSSGEDEPVQEHRIDEHSAAAPSLIFSSIYGPRPNSINRLQLANVDLPVSPESLPHTPPRTSRPTSHHSAHGHISITSPTPSRPLSSSLGIGIGGRAQGGLAEVFTAIANSQAQAPSTTLPPSSAGSLPSPLSLSPKSPANSIQEIIIKDEGYSLEQLPFKLTLSNQSSLLLNRTSRAAQRRSSTLPQRQDSSSSSGGDRQKRSTNLSAPERLSITFLPKQPGSRPISVSSVEYVEEEEEADDEQDEEEQEIVDESPSFEALQPYPRDVSNEPSPDPTRQGFVPPAPAPAPPPPPPAHLSKPHVRNNSTRHIDHELVIDELEERLGVEPTRRRRARSNAASNPSPSAASPNRSTSQPTGKKADVTWERKPPIEIPKSNVDMAAARNMLGAMFAKRDKQVEEKIEEHSSDEQSFLPVDWDIGSMAGLDEDDRSIRQEAPILPEPTIVQRASTAARRESTVVQHVPTSARHESAVVRRESAAVRCESIAARRESTVVRRESIVVQHAPTTVRRESAAVRRESTAARPESTAVRRESTVVRPESVDARRKSIASQSRTPIPIPIPQPSPPISTSQFTSQPDEHPPTPSTASTVPETPNTHLTQSTQPTPPSDHGFVETDTEDDEHPEDLADLIEAEPVVLSTPRSVVLRREVGRETSLPSRTGTGTGAGTPGIWTPGHGSGAWTPVRGSIISGSGGLQVIESPTVERRQPEYRQSVGRSQPTPDERRRSTSGQRIEDMSHSTISEATLDTMSGQTEDVSPVSRPVVLDRGLVSAPVVAPTVSSAPILDPVPSLGNGPNLGLGSVPSTPSELVSGNGLGSDSGILASDIVSPSPSISARSSVIAPLGNALGLETDSGLGMIYSVPPSSSSGPAGSDSILPLAFGQVPQAAPVDPVSPPPVALDSEPPVVPISTLEPAITPASVSRPPVAPPSVPTSPRAIPTSLRSQPVSPPSLPTSPRSVPSIEPTLEPSAVPSSSPWIEPSVSPVEASVSPFVPESAPRVPSRPISRAEPDLPALDLPIPDLPAPDVLASDVPAPKVEPTMLQENAGPVPGVESSPLSPPTSESNLVARPSPSLVSGPESKDDPTPSRSLDLVPQPIPIHTSESSGVPTEPIHDTPHADRVNLDSELIESRLSHDTMELHVPDQGGPSRGGERGLHKSMEDPRRDEVQVDVVQRDGGAEAVKQMDEVVVKGKDRAEAPSVEPVTEKSAANIPGLHEDSQGAVHHAVDVHQALVEERPQVVNTSDQYTAEDIKGDIRGVQQGADRGSPRIDNVDIGKVEVESAVRSGDSGARALVSDFASEPARDLRPAPTNSPPSELAPAWPNSETEIRVPIADKVTQETHEADEATLVQAAVSSVDQPPLDEINREKADEGARTLQDVALVEVEQGGTHTGSLVQKDESADEGIVPSGLSGVPIEAGTVVESSRERVVARQETPKFDIRGENVVPEAREPASGGFGGDDSIAEQLAGRNDLEELVALNTSTMQSPTLPELPMAATVSEPTSTVRAAAPSPLSPIPIEDRTVLEPDYVDSLSELEESFGIRSSVSHEPLPKPTSPQPVALSLPPATPIPSQAPVHSTPLVPEQSPMLPPLAPLAPLSPILPSSASVSPSPPESLSPRISSPPTTSSLRGSPSPAVSYVLPTSPAPEPQLSGSRSVHPSTKVLSEDALDSFDDPPQPTPLNCEEILDRLPSNESPVQGDASVVLEAPAPSSHPPSPRSPSLDIPLVSGDHLPSGAPLGPKSPSLEASLPPAPFESTEVLQETDPERIELDSPSSSGRASELDLIPAPESLAQSPIPSKEPLSSASRLQSVKSVKSTSRWSSTSEGSSLLLQPSLPHQRSPVPEPLETSEVLESPRVPALPEEVQIPETPRPSTPSLPPVISLADPSSPLVHPSLSRPVEAGESISARTTPPSVASPPHELPSLPTPSSPDRESSFVEPNASFTGPSDPNASLLEPSVDDLHPLPESTSRSVLPASPEPLLPEPASTPEHPEPVIKPELSEHFESIPLPSTISSSNTCLPDVSIPLEPLSSPRFSLPSPPPEPVEQPEPSPLLNLSSLQEPSPLIPPPPFEPSPWPGLSVTPKPSPSPLLPVSSSHDPLLPEPSLSPSPGPLPAPESASELQLPPTESLQGPEQPMPSEQDHLNGSQGQGPQELQVTPDRRQARGTVDPLSPWGSLRLRKSPGAQNTLDGEQPLPKSSLLFDPESLSVDSPQLSTLPEDSASLECAPPLERAQPEERTESSEDYGPLERVEPLRDLETTFAMPLEPSGKPRSPPPVEEFHLSQRSSLSEIPSLSDFAPPLPRSNTAPQHVRTTTLSSEPRASSEPSPKHRPRSQLKPLRLSLLHGLGTPPGAIITPISANTVIPSPGFLSEAATPTPTATYPTPSSAHPRQTPINMRSASQSPPTPEETIEANAMPEPEPTRGLGGLDSVPWLGSKKSVRRGTLSAARQSVRRSVQRSARNSLLHDTSVSQERGPAPTVEEQSSPQPAVDMAEDEDVRPLPMIWDDESEVGSKAGSSRQGTRSPTQSESRIVPVLEDYPADTTLETHHRMDSVPRYPQFVHMETTSPRNSGGRSPPPFSTVTSGADGVQQLEVEPTVEPTVEPMVPRNLQWADTVNQDSIGSLPDFSAPAPGTQMLDGQPLEPQEPHTPSKRKDRHYMKIPNTAPLSISPRRVSPSIMQRAQEESMGSYEEDATSQDEMEPYAAPHSTSLDLRLRMSKKEGTSGPWMTEYFTNSPSSFHGSQIGSMHSASSSLSARVKAAGIRQSISSKEVNGPVHVNDETFGNPGPGPATMKTYSERRQPTELGSPIALRSQSPERAPSVPKTPEQPIAAEPTKRRSSHLSSASMDATPRKAPDTLQLKVSSAGSISENETNIQSDIPSATNQLSAQSHSNEVSPTEQRTPYKALTLSSPSPGRHPPAPLTAASPLQILRRNLMARTSPESPRFMSPQTRFTNLPEPRPFRHQHHASASLAPMPQRRDDFRNAPMSAPGPRDRRSLNPNARFGATPSIPGSPAQSVHSTVSQTKPLLFFAIAKNSAQEVERLLQDGEVKPNDKAGPEDLPALAFTLANEQLSDKTQIVKSLLSHGADPSSVLHRKTGSGQFDDADLALTTRIEQGMNPAIRYYLNRKQMTIPAPQAELLEKNNFGGLTRAGFSIIGQDAALEELIRVVAGHCRRQALNPLVVVFSGGPGSGKSLLASKIGPLLHVPYFTVNMTNLRNEAALFNYISTTTKVGQSQVPLMEFLRSNQGQRCVVVLEEIEKAADKTVWHSLLMPWELGKATVISPTTNEQIDIDTSQVIWIATSNSGDDATLKFFAERSKPSERGESALARLAHNPRPKEDNFTRKDYLQLMQAVRKRLGELLGSSMISRVSSVLPFLPFTEDEVYALASESLSAMRAEQRGDQSYQDVDWDELLQQAVGEYIPGEGARSVHRAVQRAYDEIAEW</sequence>
<feature type="compositionally biased region" description="Low complexity" evidence="6">
    <location>
        <begin position="2313"/>
        <end position="2327"/>
    </location>
</feature>
<feature type="compositionally biased region" description="Acidic residues" evidence="6">
    <location>
        <begin position="3386"/>
        <end position="3397"/>
    </location>
</feature>
<feature type="compositionally biased region" description="Polar residues" evidence="6">
    <location>
        <begin position="695"/>
        <end position="704"/>
    </location>
</feature>
<feature type="compositionally biased region" description="Polar residues" evidence="6">
    <location>
        <begin position="3085"/>
        <end position="3099"/>
    </location>
</feature>
<dbReference type="GO" id="GO:0008270">
    <property type="term" value="F:zinc ion binding"/>
    <property type="evidence" value="ECO:0007669"/>
    <property type="project" value="UniProtKB-KW"/>
</dbReference>
<keyword evidence="5" id="KW-0863">Zinc-finger</keyword>
<keyword evidence="5" id="KW-0862">Zinc</keyword>
<feature type="compositionally biased region" description="Polar residues" evidence="6">
    <location>
        <begin position="3211"/>
        <end position="3226"/>
    </location>
</feature>
<feature type="compositionally biased region" description="Pro residues" evidence="6">
    <location>
        <begin position="985"/>
        <end position="998"/>
    </location>
</feature>
<dbReference type="GO" id="GO:0000930">
    <property type="term" value="C:gamma-tubulin complex"/>
    <property type="evidence" value="ECO:0007669"/>
    <property type="project" value="TreeGrafter"/>
</dbReference>
<feature type="region of interest" description="Disordered" evidence="6">
    <location>
        <begin position="2238"/>
        <end position="3040"/>
    </location>
</feature>
<feature type="region of interest" description="Disordered" evidence="6">
    <location>
        <begin position="876"/>
        <end position="1081"/>
    </location>
</feature>
<feature type="zinc finger region" description="C3H1-type" evidence="5">
    <location>
        <begin position="648"/>
        <end position="675"/>
    </location>
</feature>
<feature type="compositionally biased region" description="Pro residues" evidence="6">
    <location>
        <begin position="1258"/>
        <end position="1268"/>
    </location>
</feature>
<dbReference type="InterPro" id="IPR041470">
    <property type="entry name" value="GCP_N"/>
</dbReference>
<evidence type="ECO:0000256" key="5">
    <source>
        <dbReference type="PROSITE-ProRule" id="PRU00723"/>
    </source>
</evidence>
<dbReference type="GO" id="GO:0005874">
    <property type="term" value="C:microtubule"/>
    <property type="evidence" value="ECO:0007669"/>
    <property type="project" value="UniProtKB-KW"/>
</dbReference>
<dbReference type="InterPro" id="IPR000571">
    <property type="entry name" value="Znf_CCCH"/>
</dbReference>
<feature type="compositionally biased region" description="Low complexity" evidence="6">
    <location>
        <begin position="3069"/>
        <end position="3084"/>
    </location>
</feature>
<feature type="compositionally biased region" description="Low complexity" evidence="6">
    <location>
        <begin position="2507"/>
        <end position="2538"/>
    </location>
</feature>
<dbReference type="PANTHER" id="PTHR19302">
    <property type="entry name" value="GAMMA TUBULIN COMPLEX PROTEIN"/>
    <property type="match status" value="1"/>
</dbReference>
<feature type="compositionally biased region" description="Basic and acidic residues" evidence="6">
    <location>
        <begin position="1061"/>
        <end position="1072"/>
    </location>
</feature>
<evidence type="ECO:0000256" key="4">
    <source>
        <dbReference type="ARBA" id="ARBA00023212"/>
    </source>
</evidence>
<feature type="compositionally biased region" description="Low complexity" evidence="6">
    <location>
        <begin position="1752"/>
        <end position="1763"/>
    </location>
</feature>
<feature type="compositionally biased region" description="Basic and acidic residues" evidence="6">
    <location>
        <begin position="1230"/>
        <end position="1247"/>
    </location>
</feature>
<dbReference type="Pfam" id="PF17681">
    <property type="entry name" value="GCP_N_terminal"/>
    <property type="match status" value="1"/>
</dbReference>
<dbReference type="InterPro" id="IPR042241">
    <property type="entry name" value="GCP_C_sf"/>
</dbReference>
<feature type="compositionally biased region" description="Pro residues" evidence="6">
    <location>
        <begin position="2566"/>
        <end position="2575"/>
    </location>
</feature>
<dbReference type="InterPro" id="IPR003593">
    <property type="entry name" value="AAA+_ATPase"/>
</dbReference>
<dbReference type="PROSITE" id="PS50103">
    <property type="entry name" value="ZF_C3H1"/>
    <property type="match status" value="1"/>
</dbReference>
<dbReference type="PANTHER" id="PTHR19302:SF68">
    <property type="entry name" value="SPINDLE POLE BODY COMPONENT"/>
    <property type="match status" value="1"/>
</dbReference>
<feature type="compositionally biased region" description="Pro residues" evidence="6">
    <location>
        <begin position="2760"/>
        <end position="2772"/>
    </location>
</feature>
<evidence type="ECO:0000256" key="1">
    <source>
        <dbReference type="ARBA" id="ARBA00004245"/>
    </source>
</evidence>
<feature type="compositionally biased region" description="Polar residues" evidence="6">
    <location>
        <begin position="1286"/>
        <end position="1304"/>
    </location>
</feature>
<feature type="compositionally biased region" description="Low complexity" evidence="6">
    <location>
        <begin position="2787"/>
        <end position="2796"/>
    </location>
</feature>
<feature type="compositionally biased region" description="Pro residues" evidence="6">
    <location>
        <begin position="2797"/>
        <end position="2811"/>
    </location>
</feature>
<feature type="compositionally biased region" description="Basic and acidic residues" evidence="6">
    <location>
        <begin position="2686"/>
        <end position="2701"/>
    </location>
</feature>
<feature type="compositionally biased region" description="Low complexity" evidence="6">
    <location>
        <begin position="1678"/>
        <end position="1695"/>
    </location>
</feature>
<name>A0A8H2XLL8_9AGAM</name>
<feature type="compositionally biased region" description="Polar residues" evidence="6">
    <location>
        <begin position="2979"/>
        <end position="2988"/>
    </location>
</feature>
<feature type="region of interest" description="Disordered" evidence="6">
    <location>
        <begin position="2000"/>
        <end position="2025"/>
    </location>
</feature>